<dbReference type="Proteomes" id="UP000011560">
    <property type="component" value="Unassembled WGS sequence"/>
</dbReference>
<name>M0BLI0_9EURY</name>
<dbReference type="PANTHER" id="PTHR39662:SF1">
    <property type="entry name" value="DUF354 DOMAIN-CONTAINING PROTEIN"/>
    <property type="match status" value="1"/>
</dbReference>
<reference evidence="1 2" key="1">
    <citation type="journal article" date="2014" name="PLoS Genet.">
        <title>Phylogenetically driven sequencing of extremely halophilic archaea reveals strategies for static and dynamic osmo-response.</title>
        <authorList>
            <person name="Becker E.A."/>
            <person name="Seitzer P.M."/>
            <person name="Tritt A."/>
            <person name="Larsen D."/>
            <person name="Krusor M."/>
            <person name="Yao A.I."/>
            <person name="Wu D."/>
            <person name="Madern D."/>
            <person name="Eisen J.A."/>
            <person name="Darling A.E."/>
            <person name="Facciotti M.T."/>
        </authorList>
    </citation>
    <scope>NUCLEOTIDE SEQUENCE [LARGE SCALE GENOMIC DNA]</scope>
    <source>
        <strain evidence="1 2">JCM 14624</strain>
    </source>
</reference>
<sequence length="169" mass="19170">MLRFVSWGAHHDVGHKGFSTEAKRELVSALSDYGDVYITSEDPLPDEFEDYRLPIPPTQIHDLLYYANLYAGDSQTMATEAAILGTPAVRSNSFAGEGDMSNFAELEQEYDLLYSRTEEGETLEIVGELIADSDAQDRWRQKREQLIEDKIDVTDFMLEMIYKLGESDS</sequence>
<organism evidence="1 2">
    <name type="scientific">Halovivax asiaticus JCM 14624</name>
    <dbReference type="NCBI Taxonomy" id="1227490"/>
    <lineage>
        <taxon>Archaea</taxon>
        <taxon>Methanobacteriati</taxon>
        <taxon>Methanobacteriota</taxon>
        <taxon>Stenosarchaea group</taxon>
        <taxon>Halobacteria</taxon>
        <taxon>Halobacteriales</taxon>
        <taxon>Natrialbaceae</taxon>
        <taxon>Halovivax</taxon>
    </lineage>
</organism>
<accession>M0BLI0</accession>
<keyword evidence="2" id="KW-1185">Reference proteome</keyword>
<dbReference type="AlphaFoldDB" id="M0BLI0"/>
<dbReference type="EMBL" id="AOIQ01000013">
    <property type="protein sequence ID" value="ELZ11158.1"/>
    <property type="molecule type" value="Genomic_DNA"/>
</dbReference>
<evidence type="ECO:0000313" key="2">
    <source>
        <dbReference type="Proteomes" id="UP000011560"/>
    </source>
</evidence>
<dbReference type="InterPro" id="IPR007152">
    <property type="entry name" value="DUF354"/>
</dbReference>
<comment type="caution">
    <text evidence="1">The sequence shown here is derived from an EMBL/GenBank/DDBJ whole genome shotgun (WGS) entry which is preliminary data.</text>
</comment>
<dbReference type="PANTHER" id="PTHR39662">
    <property type="entry name" value="DUF354 DOMAIN-CONTAINING PROTEIN-RELATED"/>
    <property type="match status" value="1"/>
</dbReference>
<proteinExistence type="predicted"/>
<evidence type="ECO:0000313" key="1">
    <source>
        <dbReference type="EMBL" id="ELZ11158.1"/>
    </source>
</evidence>
<gene>
    <name evidence="1" type="ORF">C479_07613</name>
</gene>
<dbReference type="STRING" id="1227490.C479_07613"/>
<protein>
    <submittedName>
        <fullName evidence="1">Uncharacterized protein</fullName>
    </submittedName>
</protein>